<organism evidence="1">
    <name type="scientific">Leptospirillum ferriphilum</name>
    <dbReference type="NCBI Taxonomy" id="178606"/>
    <lineage>
        <taxon>Bacteria</taxon>
        <taxon>Pseudomonadati</taxon>
        <taxon>Nitrospirota</taxon>
        <taxon>Nitrospiria</taxon>
        <taxon>Nitrospirales</taxon>
        <taxon>Nitrospiraceae</taxon>
        <taxon>Leptospirillum</taxon>
    </lineage>
</organism>
<name>A0A7C3LV52_9BACT</name>
<dbReference type="PANTHER" id="PTHR35368">
    <property type="entry name" value="HYDROPEROXIDE REDUCTASE"/>
    <property type="match status" value="1"/>
</dbReference>
<dbReference type="AlphaFoldDB" id="A0A7C3LV52"/>
<dbReference type="Gene3D" id="3.30.300.20">
    <property type="match status" value="1"/>
</dbReference>
<protein>
    <submittedName>
        <fullName evidence="1">OsmC family peroxiredoxin</fullName>
    </submittedName>
</protein>
<dbReference type="InterPro" id="IPR052924">
    <property type="entry name" value="OsmC/Ohr_hydroprdx_reductase"/>
</dbReference>
<comment type="caution">
    <text evidence="1">The sequence shown here is derived from an EMBL/GenBank/DDBJ whole genome shotgun (WGS) entry which is preliminary data.</text>
</comment>
<dbReference type="SUPFAM" id="SSF82784">
    <property type="entry name" value="OsmC-like"/>
    <property type="match status" value="1"/>
</dbReference>
<proteinExistence type="predicted"/>
<dbReference type="InterPro" id="IPR003718">
    <property type="entry name" value="OsmC/Ohr_fam"/>
</dbReference>
<dbReference type="Pfam" id="PF02566">
    <property type="entry name" value="OsmC"/>
    <property type="match status" value="1"/>
</dbReference>
<accession>A0A7C3LV52</accession>
<gene>
    <name evidence="1" type="ORF">ENX03_04975</name>
</gene>
<dbReference type="InterPro" id="IPR036102">
    <property type="entry name" value="OsmC/Ohrsf"/>
</dbReference>
<dbReference type="EMBL" id="DTMM01000096">
    <property type="protein sequence ID" value="HFT93283.1"/>
    <property type="molecule type" value="Genomic_DNA"/>
</dbReference>
<dbReference type="InterPro" id="IPR015946">
    <property type="entry name" value="KH_dom-like_a/b"/>
</dbReference>
<evidence type="ECO:0000313" key="1">
    <source>
        <dbReference type="EMBL" id="HFT93283.1"/>
    </source>
</evidence>
<reference evidence="1" key="1">
    <citation type="journal article" date="2020" name="mSystems">
        <title>Genome- and Community-Level Interaction Insights into Carbon Utilization and Element Cycling Functions of Hydrothermarchaeota in Hydrothermal Sediment.</title>
        <authorList>
            <person name="Zhou Z."/>
            <person name="Liu Y."/>
            <person name="Xu W."/>
            <person name="Pan J."/>
            <person name="Luo Z.H."/>
            <person name="Li M."/>
        </authorList>
    </citation>
    <scope>NUCLEOTIDE SEQUENCE [LARGE SCALE GENOMIC DNA]</scope>
    <source>
        <strain evidence="1">SpSt-902</strain>
    </source>
</reference>
<dbReference type="PANTHER" id="PTHR35368:SF1">
    <property type="entry name" value="HYDROPEROXIDE REDUCTASE"/>
    <property type="match status" value="1"/>
</dbReference>
<sequence>MNHVNVDALSKTIEMFRLDPRKAKKENAIEGEWDTRGSGAQFHADLVFEEGTLKLEMDNPRAMGGGGKAPGPLQYCLFGMASCFAGTFMMVAAQSGVEVERLRIRVENVVDMTRPLGITKNPLTDGVRIRLFVTSLSPEKVLREIEEQSRDQCPAVWCLTNPIPLSIDLVREG</sequence>